<dbReference type="WBParaSite" id="Minc3s01400g23507">
    <property type="protein sequence ID" value="Minc3s01400g23507"/>
    <property type="gene ID" value="Minc3s01400g23507"/>
</dbReference>
<evidence type="ECO:0000313" key="2">
    <source>
        <dbReference type="WBParaSite" id="Minc3s01400g23507"/>
    </source>
</evidence>
<proteinExistence type="predicted"/>
<name>A0A914MAW2_MELIC</name>
<reference evidence="2" key="1">
    <citation type="submission" date="2022-11" db="UniProtKB">
        <authorList>
            <consortium name="WormBaseParasite"/>
        </authorList>
    </citation>
    <scope>IDENTIFICATION</scope>
</reference>
<dbReference type="AlphaFoldDB" id="A0A914MAW2"/>
<keyword evidence="1" id="KW-1185">Reference proteome</keyword>
<organism evidence="1 2">
    <name type="scientific">Meloidogyne incognita</name>
    <name type="common">Southern root-knot nematode worm</name>
    <name type="synonym">Oxyuris incognita</name>
    <dbReference type="NCBI Taxonomy" id="6306"/>
    <lineage>
        <taxon>Eukaryota</taxon>
        <taxon>Metazoa</taxon>
        <taxon>Ecdysozoa</taxon>
        <taxon>Nematoda</taxon>
        <taxon>Chromadorea</taxon>
        <taxon>Rhabditida</taxon>
        <taxon>Tylenchina</taxon>
        <taxon>Tylenchomorpha</taxon>
        <taxon>Tylenchoidea</taxon>
        <taxon>Meloidogynidae</taxon>
        <taxon>Meloidogyninae</taxon>
        <taxon>Meloidogyne</taxon>
        <taxon>Meloidogyne incognita group</taxon>
    </lineage>
</organism>
<evidence type="ECO:0000313" key="1">
    <source>
        <dbReference type="Proteomes" id="UP000887563"/>
    </source>
</evidence>
<sequence length="92" mass="10915">MCKHFNKLTKVNTRVSLRVINSMISKKSIDNSITQRIYCKLGDSKEIFTVQITTACEKFFEVILTKTLKKPCLSNERKRLYKRTIWLRETKK</sequence>
<protein>
    <submittedName>
        <fullName evidence="2">Uncharacterized protein</fullName>
    </submittedName>
</protein>
<dbReference type="Proteomes" id="UP000887563">
    <property type="component" value="Unplaced"/>
</dbReference>
<accession>A0A914MAW2</accession>